<accession>A0A7R9BX11</accession>
<dbReference type="EMBL" id="CAJPEX010004340">
    <property type="protein sequence ID" value="CAG0922953.1"/>
    <property type="molecule type" value="Genomic_DNA"/>
</dbReference>
<proteinExistence type="predicted"/>
<protein>
    <submittedName>
        <fullName evidence="1">Uncharacterized protein</fullName>
    </submittedName>
</protein>
<organism evidence="1">
    <name type="scientific">Notodromas monacha</name>
    <dbReference type="NCBI Taxonomy" id="399045"/>
    <lineage>
        <taxon>Eukaryota</taxon>
        <taxon>Metazoa</taxon>
        <taxon>Ecdysozoa</taxon>
        <taxon>Arthropoda</taxon>
        <taxon>Crustacea</taxon>
        <taxon>Oligostraca</taxon>
        <taxon>Ostracoda</taxon>
        <taxon>Podocopa</taxon>
        <taxon>Podocopida</taxon>
        <taxon>Cypridocopina</taxon>
        <taxon>Cypridoidea</taxon>
        <taxon>Cyprididae</taxon>
        <taxon>Notodromas</taxon>
    </lineage>
</organism>
<keyword evidence="2" id="KW-1185">Reference proteome</keyword>
<evidence type="ECO:0000313" key="1">
    <source>
        <dbReference type="EMBL" id="CAD7282801.1"/>
    </source>
</evidence>
<gene>
    <name evidence="1" type="ORF">NMOB1V02_LOCUS10420</name>
</gene>
<evidence type="ECO:0000313" key="2">
    <source>
        <dbReference type="Proteomes" id="UP000678499"/>
    </source>
</evidence>
<dbReference type="EMBL" id="OA886377">
    <property type="protein sequence ID" value="CAD7282801.1"/>
    <property type="molecule type" value="Genomic_DNA"/>
</dbReference>
<sequence length="358" mass="40426">MNFVLFIHSEEPSPSADGVSAELLTPSTPDSSFDLATREKICTLDKFAGACPYAEYMRKSDKCREGDDEDLGQQLRRAFQRNCIPFRQNVTPSKRLLFTLRDKLEGDLTNMSLQLPAKKKEFLAYSAGPGSWTSDDVNVLLQWARQGRKVAGKPPQIPLADPEQRLSALEIATEKMRLRVAREQRLSNKWRSFLSRFKVLERRPQVSVDVEGSLLRKKVCWRADQFALLHAARIESDIYFKTMLGSLRDSGALNVILIDFLEKKTRNNCLPAIPELMYWLVAYVTVLSDGSLPIPCDPLKEHGHPTDVVAQMFQLTKCLGPDILSDLAKLRVTSMQLMTALTTEDCQRPFESTPACDV</sequence>
<dbReference type="AlphaFoldDB" id="A0A7R9BX11"/>
<name>A0A7R9BX11_9CRUS</name>
<reference evidence="1" key="1">
    <citation type="submission" date="2020-11" db="EMBL/GenBank/DDBJ databases">
        <authorList>
            <person name="Tran Van P."/>
        </authorList>
    </citation>
    <scope>NUCLEOTIDE SEQUENCE</scope>
</reference>
<dbReference type="Proteomes" id="UP000678499">
    <property type="component" value="Unassembled WGS sequence"/>
</dbReference>